<dbReference type="InterPro" id="IPR001633">
    <property type="entry name" value="EAL_dom"/>
</dbReference>
<dbReference type="PROSITE" id="PS50113">
    <property type="entry name" value="PAC"/>
    <property type="match status" value="1"/>
</dbReference>
<dbReference type="Gene3D" id="3.20.20.450">
    <property type="entry name" value="EAL domain"/>
    <property type="match status" value="1"/>
</dbReference>
<comment type="subcellular location">
    <subcellularLocation>
        <location evidence="1">Membrane</location>
        <topology evidence="1">Multi-pass membrane protein</topology>
    </subcellularLocation>
</comment>
<dbReference type="SUPFAM" id="SSF141868">
    <property type="entry name" value="EAL domain-like"/>
    <property type="match status" value="1"/>
</dbReference>
<feature type="transmembrane region" description="Helical" evidence="8">
    <location>
        <begin position="196"/>
        <end position="213"/>
    </location>
</feature>
<dbReference type="EMBL" id="JBELOE010000236">
    <property type="protein sequence ID" value="MER2492822.1"/>
    <property type="molecule type" value="Genomic_DNA"/>
</dbReference>
<evidence type="ECO:0000313" key="14">
    <source>
        <dbReference type="Proteomes" id="UP001467690"/>
    </source>
</evidence>
<feature type="transmembrane region" description="Helical" evidence="8">
    <location>
        <begin position="155"/>
        <end position="176"/>
    </location>
</feature>
<dbReference type="NCBIfam" id="TIGR00836">
    <property type="entry name" value="amt"/>
    <property type="match status" value="1"/>
</dbReference>
<name>A0ABV1RJA7_9ALTE</name>
<dbReference type="PANTHER" id="PTHR44757">
    <property type="entry name" value="DIGUANYLATE CYCLASE DGCP"/>
    <property type="match status" value="1"/>
</dbReference>
<dbReference type="InterPro" id="IPR000014">
    <property type="entry name" value="PAS"/>
</dbReference>
<evidence type="ECO:0000313" key="13">
    <source>
        <dbReference type="EMBL" id="MER2492822.1"/>
    </source>
</evidence>
<reference evidence="13 14" key="1">
    <citation type="submission" date="2024-06" db="EMBL/GenBank/DDBJ databases">
        <authorList>
            <person name="Chen R.Y."/>
        </authorList>
    </citation>
    <scope>NUCLEOTIDE SEQUENCE [LARGE SCALE GENOMIC DNA]</scope>
    <source>
        <strain evidence="13 14">D2</strain>
    </source>
</reference>
<evidence type="ECO:0000259" key="10">
    <source>
        <dbReference type="PROSITE" id="PS50113"/>
    </source>
</evidence>
<comment type="caution">
    <text evidence="13">The sequence shown here is derived from an EMBL/GenBank/DDBJ whole genome shotgun (WGS) entry which is preliminary data.</text>
</comment>
<keyword evidence="5 8" id="KW-1133">Transmembrane helix</keyword>
<dbReference type="InterPro" id="IPR018047">
    <property type="entry name" value="Ammonium_transpt_CS"/>
</dbReference>
<evidence type="ECO:0000256" key="7">
    <source>
        <dbReference type="ARBA" id="ARBA00023177"/>
    </source>
</evidence>
<feature type="transmembrane region" description="Helical" evidence="8">
    <location>
        <begin position="286"/>
        <end position="303"/>
    </location>
</feature>
<feature type="transmembrane region" description="Helical" evidence="8">
    <location>
        <begin position="310"/>
        <end position="332"/>
    </location>
</feature>
<dbReference type="InterPro" id="IPR000160">
    <property type="entry name" value="GGDEF_dom"/>
</dbReference>
<feature type="transmembrane region" description="Helical" evidence="8">
    <location>
        <begin position="6"/>
        <end position="25"/>
    </location>
</feature>
<comment type="similarity">
    <text evidence="2">Belongs to the ammonia transporter channel (TC 1.A.11.2) family.</text>
</comment>
<feature type="domain" description="PAC" evidence="10">
    <location>
        <begin position="650"/>
        <end position="703"/>
    </location>
</feature>
<dbReference type="NCBIfam" id="TIGR00254">
    <property type="entry name" value="GGDEF"/>
    <property type="match status" value="1"/>
</dbReference>
<evidence type="ECO:0000256" key="1">
    <source>
        <dbReference type="ARBA" id="ARBA00004141"/>
    </source>
</evidence>
<dbReference type="Gene3D" id="3.30.70.270">
    <property type="match status" value="1"/>
</dbReference>
<dbReference type="InterPro" id="IPR000700">
    <property type="entry name" value="PAS-assoc_C"/>
</dbReference>
<dbReference type="PRINTS" id="PR00342">
    <property type="entry name" value="RHESUSRHD"/>
</dbReference>
<feature type="domain" description="EAL" evidence="11">
    <location>
        <begin position="879"/>
        <end position="1133"/>
    </location>
</feature>
<dbReference type="InterPro" id="IPR052155">
    <property type="entry name" value="Biofilm_reg_signaling"/>
</dbReference>
<dbReference type="InterPro" id="IPR013767">
    <property type="entry name" value="PAS_fold"/>
</dbReference>
<feature type="transmembrane region" description="Helical" evidence="8">
    <location>
        <begin position="87"/>
        <end position="108"/>
    </location>
</feature>
<evidence type="ECO:0000259" key="11">
    <source>
        <dbReference type="PROSITE" id="PS50883"/>
    </source>
</evidence>
<sequence>MSIDILWVLFCAVLVLVMQGGFLFLESGLTRKKNAINVALKNATDFALTFLVWWIVSFGLMFGQSYFGWIGGTSFLFAVEKSNPSEATFFIFQAMFCATAATIVSGAVAERTKFLAYKIITLLVVAIVYPVFGHWAWFSGGTQAGKLAEIGFVDFAGSTVVHSIGGWVALAAIIIIGPRIGRFTQQHINSIPYSNLPAAMLGVVLFVVGWVGFNAGSTLAFTRDIPLIIINTLLAAASGGLAAFVFNRIMPTRYLEDSVVLLNGILAGLVSVTASCHAVSQIDAVLIGVIGAAVMLLGCTLLGRLKLDDAISAIPVHLFAGIWGTLAVAIFADLDVLATGLSRLEQFYVQLQGVVTCGLWAFSCSYLMLRLVNSFYPLRVSAEDEHNGLNMTEHNARTDLHDFLLNLDKQKDDLSLRIPVEPYTEVGLIAERYNKLMDVIEDATAKTESIVRDIQAGVVTLDSAQKITGMNPEAERIFSVAEGYALGKSIQQIFNVNKVSQMKNSTETDLFSARASLFSQPGHLRLEGYSTNANYTRYLDIIITQSSHAVIELTCLINDMTEYKAIEAALYKEKEQMYATLESIGDGVITTSNNATIVYMNPVAEALTGWPLERAKHKKISQVMAVVDSPEQRPCDVIIRNAIENKQTHVTNKSRLLYSRNGSVCAIRHTIAPMFDQNKNVTGTVVVFQDVTQSQIIQRQLSHQAKHDGLTGLINRSEFDRTLSDLVEQSIQATEHHVLLYIDLDRFKIVNDLCGHQAGDELLRQVSRLMKKQVRSNDTFARLGGDEFAAILFNCDIERAKKIAESIRDQVESFRFCWDGKDFTVTTSIGVIPIDQYSNNVNDVLHLADVACYVSKDMGRNYVYVYQPDDSELNARQNQVKWVSRIKQALEQDLFELYFQQIAATKRGDKGLKFEILLRLNFDGEIIQPGAFIPTAERYNLMYSIDLWVIKQTFKWLDENRFRLPADLSCSINLSGESINKPELQDYIVEMLNSYQIDGKHIVFEVTETVAISNLNKATDFINKLKNFGVRFALDDFGSGLSSFGYLKNLPIDYLKIDGAFVKEIDANVFDQAMVDAINKIGHTMNLKTIVEYVSNKEIKHTLEWLEVDYLQGYYIHKPNQISKLIEEIALVKLVS</sequence>
<feature type="domain" description="GGDEF" evidence="12">
    <location>
        <begin position="735"/>
        <end position="868"/>
    </location>
</feature>
<dbReference type="PROSITE" id="PS50883">
    <property type="entry name" value="EAL"/>
    <property type="match status" value="1"/>
</dbReference>
<evidence type="ECO:0000256" key="5">
    <source>
        <dbReference type="ARBA" id="ARBA00022989"/>
    </source>
</evidence>
<dbReference type="SUPFAM" id="SSF55785">
    <property type="entry name" value="PYP-like sensor domain (PAS domain)"/>
    <property type="match status" value="1"/>
</dbReference>
<dbReference type="InterPro" id="IPR035919">
    <property type="entry name" value="EAL_sf"/>
</dbReference>
<dbReference type="RefSeq" id="WP_350402294.1">
    <property type="nucleotide sequence ID" value="NZ_JBELOE010000236.1"/>
</dbReference>
<keyword evidence="3" id="KW-0813">Transport</keyword>
<keyword evidence="4 8" id="KW-0812">Transmembrane</keyword>
<feature type="transmembrane region" description="Helical" evidence="8">
    <location>
        <begin position="259"/>
        <end position="280"/>
    </location>
</feature>
<dbReference type="PROSITE" id="PS01219">
    <property type="entry name" value="AMMONIUM_TRANSP"/>
    <property type="match status" value="1"/>
</dbReference>
<dbReference type="InterPro" id="IPR035965">
    <property type="entry name" value="PAS-like_dom_sf"/>
</dbReference>
<feature type="domain" description="PAS" evidence="9">
    <location>
        <begin position="573"/>
        <end position="646"/>
    </location>
</feature>
<evidence type="ECO:0000259" key="12">
    <source>
        <dbReference type="PROSITE" id="PS50887"/>
    </source>
</evidence>
<dbReference type="NCBIfam" id="TIGR00229">
    <property type="entry name" value="sensory_box"/>
    <property type="match status" value="1"/>
</dbReference>
<dbReference type="SMART" id="SM00267">
    <property type="entry name" value="GGDEF"/>
    <property type="match status" value="1"/>
</dbReference>
<dbReference type="InterPro" id="IPR002229">
    <property type="entry name" value="RhesusRHD"/>
</dbReference>
<dbReference type="InterPro" id="IPR024041">
    <property type="entry name" value="NH4_transpt_AmtB-like_dom"/>
</dbReference>
<dbReference type="InterPro" id="IPR029020">
    <property type="entry name" value="Ammonium/urea_transptr"/>
</dbReference>
<dbReference type="Gene3D" id="3.30.450.20">
    <property type="entry name" value="PAS domain"/>
    <property type="match status" value="2"/>
</dbReference>
<dbReference type="SUPFAM" id="SSF55073">
    <property type="entry name" value="Nucleotide cyclase"/>
    <property type="match status" value="1"/>
</dbReference>
<evidence type="ECO:0000256" key="3">
    <source>
        <dbReference type="ARBA" id="ARBA00022448"/>
    </source>
</evidence>
<dbReference type="InterPro" id="IPR001905">
    <property type="entry name" value="Ammonium_transpt"/>
</dbReference>
<dbReference type="PANTHER" id="PTHR44757:SF4">
    <property type="entry name" value="DIGUANYLATE CYCLASE DGCE-RELATED"/>
    <property type="match status" value="1"/>
</dbReference>
<dbReference type="InterPro" id="IPR043128">
    <property type="entry name" value="Rev_trsase/Diguanyl_cyclase"/>
</dbReference>
<dbReference type="Pfam" id="PF00990">
    <property type="entry name" value="GGDEF"/>
    <property type="match status" value="1"/>
</dbReference>
<feature type="transmembrane region" description="Helical" evidence="8">
    <location>
        <begin position="46"/>
        <end position="67"/>
    </location>
</feature>
<organism evidence="13 14">
    <name type="scientific">Catenovulum sediminis</name>
    <dbReference type="NCBI Taxonomy" id="1740262"/>
    <lineage>
        <taxon>Bacteria</taxon>
        <taxon>Pseudomonadati</taxon>
        <taxon>Pseudomonadota</taxon>
        <taxon>Gammaproteobacteria</taxon>
        <taxon>Alteromonadales</taxon>
        <taxon>Alteromonadaceae</taxon>
        <taxon>Catenovulum</taxon>
    </lineage>
</organism>
<dbReference type="PROSITE" id="PS50112">
    <property type="entry name" value="PAS"/>
    <property type="match status" value="1"/>
</dbReference>
<protein>
    <submittedName>
        <fullName evidence="13">Ammonium transporter</fullName>
    </submittedName>
</protein>
<keyword evidence="14" id="KW-1185">Reference proteome</keyword>
<dbReference type="SMART" id="SM00052">
    <property type="entry name" value="EAL"/>
    <property type="match status" value="1"/>
</dbReference>
<evidence type="ECO:0000256" key="8">
    <source>
        <dbReference type="SAM" id="Phobius"/>
    </source>
</evidence>
<dbReference type="Gene3D" id="1.10.3430.10">
    <property type="entry name" value="Ammonium transporter AmtB like domains"/>
    <property type="match status" value="1"/>
</dbReference>
<evidence type="ECO:0000256" key="2">
    <source>
        <dbReference type="ARBA" id="ARBA00005887"/>
    </source>
</evidence>
<dbReference type="Pfam" id="PF00563">
    <property type="entry name" value="EAL"/>
    <property type="match status" value="1"/>
</dbReference>
<feature type="transmembrane region" description="Helical" evidence="8">
    <location>
        <begin position="225"/>
        <end position="247"/>
    </location>
</feature>
<dbReference type="InterPro" id="IPR029787">
    <property type="entry name" value="Nucleotide_cyclase"/>
</dbReference>
<dbReference type="CDD" id="cd01948">
    <property type="entry name" value="EAL"/>
    <property type="match status" value="1"/>
</dbReference>
<feature type="transmembrane region" description="Helical" evidence="8">
    <location>
        <begin position="115"/>
        <end position="135"/>
    </location>
</feature>
<dbReference type="PROSITE" id="PS50887">
    <property type="entry name" value="GGDEF"/>
    <property type="match status" value="1"/>
</dbReference>
<accession>A0ABV1RJA7</accession>
<evidence type="ECO:0000256" key="6">
    <source>
        <dbReference type="ARBA" id="ARBA00023136"/>
    </source>
</evidence>
<dbReference type="Pfam" id="PF00989">
    <property type="entry name" value="PAS"/>
    <property type="match status" value="1"/>
</dbReference>
<dbReference type="Proteomes" id="UP001467690">
    <property type="component" value="Unassembled WGS sequence"/>
</dbReference>
<keyword evidence="7" id="KW-0924">Ammonia transport</keyword>
<dbReference type="SUPFAM" id="SSF111352">
    <property type="entry name" value="Ammonium transporter"/>
    <property type="match status" value="1"/>
</dbReference>
<dbReference type="SMART" id="SM00091">
    <property type="entry name" value="PAS"/>
    <property type="match status" value="2"/>
</dbReference>
<keyword evidence="6 8" id="KW-0472">Membrane</keyword>
<evidence type="ECO:0000259" key="9">
    <source>
        <dbReference type="PROSITE" id="PS50112"/>
    </source>
</evidence>
<evidence type="ECO:0000256" key="4">
    <source>
        <dbReference type="ARBA" id="ARBA00022692"/>
    </source>
</evidence>
<gene>
    <name evidence="13" type="primary">amt</name>
    <name evidence="13" type="ORF">ABS311_13130</name>
</gene>
<dbReference type="CDD" id="cd01949">
    <property type="entry name" value="GGDEF"/>
    <property type="match status" value="1"/>
</dbReference>
<dbReference type="CDD" id="cd00130">
    <property type="entry name" value="PAS"/>
    <property type="match status" value="1"/>
</dbReference>
<proteinExistence type="inferred from homology"/>
<dbReference type="Pfam" id="PF00909">
    <property type="entry name" value="Ammonium_transp"/>
    <property type="match status" value="1"/>
</dbReference>